<keyword evidence="2" id="KW-1185">Reference proteome</keyword>
<accession>A0ABN2SWZ6</accession>
<dbReference type="EMBL" id="BAAAPU010000012">
    <property type="protein sequence ID" value="GAA1993928.1"/>
    <property type="molecule type" value="Genomic_DNA"/>
</dbReference>
<organism evidence="1 2">
    <name type="scientific">Terrabacter lapilli</name>
    <dbReference type="NCBI Taxonomy" id="436231"/>
    <lineage>
        <taxon>Bacteria</taxon>
        <taxon>Bacillati</taxon>
        <taxon>Actinomycetota</taxon>
        <taxon>Actinomycetes</taxon>
        <taxon>Micrococcales</taxon>
        <taxon>Intrasporangiaceae</taxon>
        <taxon>Terrabacter</taxon>
    </lineage>
</organism>
<evidence type="ECO:0000313" key="2">
    <source>
        <dbReference type="Proteomes" id="UP001500013"/>
    </source>
</evidence>
<reference evidence="1 2" key="1">
    <citation type="journal article" date="2019" name="Int. J. Syst. Evol. Microbiol.">
        <title>The Global Catalogue of Microorganisms (GCM) 10K type strain sequencing project: providing services to taxonomists for standard genome sequencing and annotation.</title>
        <authorList>
            <consortium name="The Broad Institute Genomics Platform"/>
            <consortium name="The Broad Institute Genome Sequencing Center for Infectious Disease"/>
            <person name="Wu L."/>
            <person name="Ma J."/>
        </authorList>
    </citation>
    <scope>NUCLEOTIDE SEQUENCE [LARGE SCALE GENOMIC DNA]</scope>
    <source>
        <strain evidence="1 2">JCM 15628</strain>
    </source>
</reference>
<sequence length="83" mass="8412">MYGASAVLPMIFFSGLFSNMIKVTWSHVVGAVPCAVPPQGAVDVVVAVAVVAGAVRTDAATNAAAENGIQDRIGITSGCRHQA</sequence>
<evidence type="ECO:0000313" key="1">
    <source>
        <dbReference type="EMBL" id="GAA1993928.1"/>
    </source>
</evidence>
<name>A0ABN2SWZ6_9MICO</name>
<proteinExistence type="predicted"/>
<protein>
    <submittedName>
        <fullName evidence="1">Uncharacterized protein</fullName>
    </submittedName>
</protein>
<dbReference type="Proteomes" id="UP001500013">
    <property type="component" value="Unassembled WGS sequence"/>
</dbReference>
<comment type="caution">
    <text evidence="1">The sequence shown here is derived from an EMBL/GenBank/DDBJ whole genome shotgun (WGS) entry which is preliminary data.</text>
</comment>
<gene>
    <name evidence="1" type="ORF">GCM10009817_40260</name>
</gene>